<dbReference type="PROSITE" id="PS51296">
    <property type="entry name" value="RIESKE"/>
    <property type="match status" value="1"/>
</dbReference>
<organism evidence="12 13">
    <name type="scientific">Streptomyces sodiiphilus</name>
    <dbReference type="NCBI Taxonomy" id="226217"/>
    <lineage>
        <taxon>Bacteria</taxon>
        <taxon>Bacillati</taxon>
        <taxon>Actinomycetota</taxon>
        <taxon>Actinomycetes</taxon>
        <taxon>Kitasatosporales</taxon>
        <taxon>Streptomycetaceae</taxon>
        <taxon>Streptomyces</taxon>
    </lineage>
</organism>
<dbReference type="CDD" id="cd03467">
    <property type="entry name" value="Rieske"/>
    <property type="match status" value="1"/>
</dbReference>
<dbReference type="InterPro" id="IPR017941">
    <property type="entry name" value="Rieske_2Fe-2S"/>
</dbReference>
<dbReference type="PRINTS" id="PR00162">
    <property type="entry name" value="RIESKE"/>
</dbReference>
<evidence type="ECO:0000256" key="5">
    <source>
        <dbReference type="ARBA" id="ARBA00023004"/>
    </source>
</evidence>
<feature type="domain" description="Rieske" evidence="11">
    <location>
        <begin position="53"/>
        <end position="145"/>
    </location>
</feature>
<evidence type="ECO:0000256" key="6">
    <source>
        <dbReference type="ARBA" id="ARBA00023014"/>
    </source>
</evidence>
<evidence type="ECO:0000313" key="13">
    <source>
        <dbReference type="Proteomes" id="UP001501303"/>
    </source>
</evidence>
<name>A0ABP5B5X6_9ACTN</name>
<comment type="function">
    <text evidence="1">Iron-sulfur subunit of the cytochrome bc1 complex, an essential component of the respiratory electron transport chain required for ATP synthesis. The bc1 complex catalyzes the oxidation of menaquinol and the reduction of cytochrome c in the respiratory chain. The bc1 complex operates through a Q-cycle mechanism that couples electron transfer to generation of the proton gradient that drives ATP synthesis.</text>
</comment>
<keyword evidence="3" id="KW-0001">2Fe-2S</keyword>
<protein>
    <recommendedName>
        <fullName evidence="2">Cytochrome bc1 complex Rieske iron-sulfur subunit</fullName>
    </recommendedName>
    <alternativeName>
        <fullName evidence="8">Cytochrome bc1 reductase complex subunit QcrA</fullName>
    </alternativeName>
</protein>
<keyword evidence="6" id="KW-0411">Iron-sulfur</keyword>
<dbReference type="InterPro" id="IPR036922">
    <property type="entry name" value="Rieske_2Fe-2S_sf"/>
</dbReference>
<accession>A0ABP5B5X6</accession>
<evidence type="ECO:0000256" key="9">
    <source>
        <dbReference type="ARBA" id="ARBA00034078"/>
    </source>
</evidence>
<dbReference type="EMBL" id="BAAAMJ010000054">
    <property type="protein sequence ID" value="GAA1929127.1"/>
    <property type="molecule type" value="Genomic_DNA"/>
</dbReference>
<dbReference type="Gene3D" id="2.102.10.10">
    <property type="entry name" value="Rieske [2Fe-2S] iron-sulphur domain"/>
    <property type="match status" value="1"/>
</dbReference>
<sequence length="146" mass="14478">MSTAPRTSGPASRRSVVTAMGALGLTGALVACGEGNGNGGEEGEATPEAPGNDVLTTVSEVPEGGGIILEEHKVVVTQPEPGDFRAFSAVCTHRGCLVSDVSGGTINCACHGSSFAIEDGSVTGGPATSPLPEEALTVEGDELRLG</sequence>
<keyword evidence="5" id="KW-0408">Iron</keyword>
<dbReference type="PROSITE" id="PS51257">
    <property type="entry name" value="PROKAR_LIPOPROTEIN"/>
    <property type="match status" value="1"/>
</dbReference>
<evidence type="ECO:0000256" key="7">
    <source>
        <dbReference type="ARBA" id="ARBA00023157"/>
    </source>
</evidence>
<feature type="region of interest" description="Disordered" evidence="10">
    <location>
        <begin position="33"/>
        <end position="53"/>
    </location>
</feature>
<proteinExistence type="predicted"/>
<evidence type="ECO:0000313" key="12">
    <source>
        <dbReference type="EMBL" id="GAA1929127.1"/>
    </source>
</evidence>
<keyword evidence="13" id="KW-1185">Reference proteome</keyword>
<dbReference type="Proteomes" id="UP001501303">
    <property type="component" value="Unassembled WGS sequence"/>
</dbReference>
<dbReference type="InterPro" id="IPR005805">
    <property type="entry name" value="Rieske_Fe-S_prot_C"/>
</dbReference>
<evidence type="ECO:0000256" key="3">
    <source>
        <dbReference type="ARBA" id="ARBA00022714"/>
    </source>
</evidence>
<keyword evidence="7" id="KW-1015">Disulfide bond</keyword>
<dbReference type="InterPro" id="IPR014349">
    <property type="entry name" value="Rieske_Fe-S_prot"/>
</dbReference>
<evidence type="ECO:0000256" key="8">
    <source>
        <dbReference type="ARBA" id="ARBA00029586"/>
    </source>
</evidence>
<reference evidence="13" key="1">
    <citation type="journal article" date="2019" name="Int. J. Syst. Evol. Microbiol.">
        <title>The Global Catalogue of Microorganisms (GCM) 10K type strain sequencing project: providing services to taxonomists for standard genome sequencing and annotation.</title>
        <authorList>
            <consortium name="The Broad Institute Genomics Platform"/>
            <consortium name="The Broad Institute Genome Sequencing Center for Infectious Disease"/>
            <person name="Wu L."/>
            <person name="Ma J."/>
        </authorList>
    </citation>
    <scope>NUCLEOTIDE SEQUENCE [LARGE SCALE GENOMIC DNA]</scope>
    <source>
        <strain evidence="13">JCM 13581</strain>
    </source>
</reference>
<evidence type="ECO:0000256" key="2">
    <source>
        <dbReference type="ARBA" id="ARBA00015816"/>
    </source>
</evidence>
<evidence type="ECO:0000259" key="11">
    <source>
        <dbReference type="PROSITE" id="PS51296"/>
    </source>
</evidence>
<comment type="caution">
    <text evidence="12">The sequence shown here is derived from an EMBL/GenBank/DDBJ whole genome shotgun (WGS) entry which is preliminary data.</text>
</comment>
<dbReference type="SUPFAM" id="SSF50022">
    <property type="entry name" value="ISP domain"/>
    <property type="match status" value="1"/>
</dbReference>
<gene>
    <name evidence="12" type="ORF">GCM10009716_41030</name>
</gene>
<dbReference type="Pfam" id="PF00355">
    <property type="entry name" value="Rieske"/>
    <property type="match status" value="1"/>
</dbReference>
<evidence type="ECO:0000256" key="10">
    <source>
        <dbReference type="SAM" id="MobiDB-lite"/>
    </source>
</evidence>
<dbReference type="PANTHER" id="PTHR10134">
    <property type="entry name" value="CYTOCHROME B-C1 COMPLEX SUBUNIT RIESKE, MITOCHONDRIAL"/>
    <property type="match status" value="1"/>
</dbReference>
<evidence type="ECO:0000256" key="4">
    <source>
        <dbReference type="ARBA" id="ARBA00022723"/>
    </source>
</evidence>
<keyword evidence="4" id="KW-0479">Metal-binding</keyword>
<evidence type="ECO:0000256" key="1">
    <source>
        <dbReference type="ARBA" id="ARBA00002494"/>
    </source>
</evidence>
<comment type="cofactor">
    <cofactor evidence="9">
        <name>[2Fe-2S] cluster</name>
        <dbReference type="ChEBI" id="CHEBI:190135"/>
    </cofactor>
</comment>
<dbReference type="RefSeq" id="WP_344264765.1">
    <property type="nucleotide sequence ID" value="NZ_BAAAMJ010000054.1"/>
</dbReference>